<dbReference type="EMBL" id="FOEI01000005">
    <property type="protein sequence ID" value="SEQ03523.1"/>
    <property type="molecule type" value="Genomic_DNA"/>
</dbReference>
<protein>
    <recommendedName>
        <fullName evidence="3">TonB protein C-terminal</fullName>
    </recommendedName>
</protein>
<proteinExistence type="predicted"/>
<keyword evidence="2" id="KW-1185">Reference proteome</keyword>
<organism evidence="1 2">
    <name type="scientific">Flavobacterium urocaniciphilum</name>
    <dbReference type="NCBI Taxonomy" id="1299341"/>
    <lineage>
        <taxon>Bacteria</taxon>
        <taxon>Pseudomonadati</taxon>
        <taxon>Bacteroidota</taxon>
        <taxon>Flavobacteriia</taxon>
        <taxon>Flavobacteriales</taxon>
        <taxon>Flavobacteriaceae</taxon>
        <taxon>Flavobacterium</taxon>
    </lineage>
</organism>
<evidence type="ECO:0000313" key="2">
    <source>
        <dbReference type="Proteomes" id="UP000198648"/>
    </source>
</evidence>
<dbReference type="AlphaFoldDB" id="A0A1H9CSD9"/>
<gene>
    <name evidence="1" type="ORF">SAMN05444005_10528</name>
</gene>
<sequence>MKSFYLQFLLFIVPFFAWSQTDDSILKEIKNEDIKVCFQKYLDQEKITLDFFTESAKLKENDSVIEISNIENIAYYDRAIQELNLLNKTKGELYNKFYYDKNQKDQAKIYKKIFKTDSLINANYVSRFKLLKTKFQNVKKPEDVDVIPTDVCQRLVSGNEMLMPLHDTCKNLNLSTKDEINCSANFIRNKVVQHIQKYLSDFEYGFNISVIIRFVIDSEGNVIFDNFLRCSGELKYDLVAYKGFKSFANSTVFCPAKHNDKNVSVYYNLPIKIVMEEY</sequence>
<accession>A0A1H9CSD9</accession>
<reference evidence="1 2" key="1">
    <citation type="submission" date="2016-10" db="EMBL/GenBank/DDBJ databases">
        <authorList>
            <person name="de Groot N.N."/>
        </authorList>
    </citation>
    <scope>NUCLEOTIDE SEQUENCE [LARGE SCALE GENOMIC DNA]</scope>
    <source>
        <strain evidence="1 2">DSM 27078</strain>
    </source>
</reference>
<name>A0A1H9CSD9_9FLAO</name>
<dbReference type="Proteomes" id="UP000198648">
    <property type="component" value="Unassembled WGS sequence"/>
</dbReference>
<evidence type="ECO:0000313" key="1">
    <source>
        <dbReference type="EMBL" id="SEQ03523.1"/>
    </source>
</evidence>
<evidence type="ECO:0008006" key="3">
    <source>
        <dbReference type="Google" id="ProtNLM"/>
    </source>
</evidence>
<dbReference type="RefSeq" id="WP_091468238.1">
    <property type="nucleotide sequence ID" value="NZ_FOEI01000005.1"/>
</dbReference>
<dbReference type="OrthoDB" id="1522859at2"/>